<feature type="compositionally biased region" description="Polar residues" evidence="1">
    <location>
        <begin position="422"/>
        <end position="431"/>
    </location>
</feature>
<protein>
    <submittedName>
        <fullName evidence="2">Uncharacterized protein</fullName>
    </submittedName>
</protein>
<feature type="compositionally biased region" description="Polar residues" evidence="1">
    <location>
        <begin position="147"/>
        <end position="156"/>
    </location>
</feature>
<feature type="region of interest" description="Disordered" evidence="1">
    <location>
        <begin position="422"/>
        <end position="503"/>
    </location>
</feature>
<accession>A0A9X1F260</accession>
<feature type="region of interest" description="Disordered" evidence="1">
    <location>
        <begin position="75"/>
        <end position="109"/>
    </location>
</feature>
<evidence type="ECO:0000313" key="3">
    <source>
        <dbReference type="Proteomes" id="UP001138681"/>
    </source>
</evidence>
<dbReference type="AlphaFoldDB" id="A0A9X1F260"/>
<feature type="region of interest" description="Disordered" evidence="1">
    <location>
        <begin position="136"/>
        <end position="156"/>
    </location>
</feature>
<feature type="compositionally biased region" description="Polar residues" evidence="1">
    <location>
        <begin position="100"/>
        <end position="109"/>
    </location>
</feature>
<sequence length="503" mass="51687">MNLNALDFHSLLPVPKAGLKLPDGIETSLEPVPGDVGPALLESPDVPLKPSFAGILDAKAEARLDVKPELAKAGSIDAAATPSAEAVGRPASPLPPGSLMPQSGNSLPVSTTAAIAPAQSDLGNVQVTSEPLRDVKETPLKGGEPPLNQTALSQDGNRIAAPAAKTAALEQTPEARVDDVKFSQRVAVTDRTPASLTDVAAGKQVQPASSVAAVQAAIPAAIRQILSGRSQDVRQRLEGQAWIDRSTPAQPTASQNVSPAMLEDEVTAKADPKGAVDATKRQTTGSEQSLTDRTILKLDQSSQQVAPSPTSNGTPMPVLAPATAFQAPFQSLTSPPIATTAPAETRVAASIENAVSQLTEARESGRNIRPELALKHAEFGAVNMRLENVAGDLRATLSSRDPGFVPAVQAAMPERAVAFNTDQGSTASQRGNEGIGTGQSGSGNTAGHGGSLHGGANQNSDPRYGSSTGSGQASSQPYSAHQASEERNFAASEHDRTDSGLFA</sequence>
<proteinExistence type="predicted"/>
<keyword evidence="3" id="KW-1185">Reference proteome</keyword>
<reference evidence="2" key="1">
    <citation type="submission" date="2021-04" db="EMBL/GenBank/DDBJ databases">
        <authorList>
            <person name="Pira H."/>
            <person name="Risdian C."/>
            <person name="Wink J."/>
        </authorList>
    </citation>
    <scope>NUCLEOTIDE SEQUENCE</scope>
    <source>
        <strain evidence="2">WH158</strain>
    </source>
</reference>
<feature type="region of interest" description="Disordered" evidence="1">
    <location>
        <begin position="269"/>
        <end position="313"/>
    </location>
</feature>
<comment type="caution">
    <text evidence="2">The sequence shown here is derived from an EMBL/GenBank/DDBJ whole genome shotgun (WGS) entry which is preliminary data.</text>
</comment>
<organism evidence="2 3">
    <name type="scientific">Erythrobacter crassostreae</name>
    <dbReference type="NCBI Taxonomy" id="2828328"/>
    <lineage>
        <taxon>Bacteria</taxon>
        <taxon>Pseudomonadati</taxon>
        <taxon>Pseudomonadota</taxon>
        <taxon>Alphaproteobacteria</taxon>
        <taxon>Sphingomonadales</taxon>
        <taxon>Erythrobacteraceae</taxon>
        <taxon>Erythrobacter/Porphyrobacter group</taxon>
        <taxon>Erythrobacter</taxon>
    </lineage>
</organism>
<feature type="compositionally biased region" description="Gly residues" evidence="1">
    <location>
        <begin position="433"/>
        <end position="453"/>
    </location>
</feature>
<dbReference type="EMBL" id="JAGSPC010000001">
    <property type="protein sequence ID" value="MBV7258931.1"/>
    <property type="molecule type" value="Genomic_DNA"/>
</dbReference>
<dbReference type="RefSeq" id="WP_218404190.1">
    <property type="nucleotide sequence ID" value="NZ_JAGSPC010000001.1"/>
</dbReference>
<feature type="compositionally biased region" description="Low complexity" evidence="1">
    <location>
        <begin position="465"/>
        <end position="476"/>
    </location>
</feature>
<feature type="compositionally biased region" description="Basic and acidic residues" evidence="1">
    <location>
        <begin position="483"/>
        <end position="503"/>
    </location>
</feature>
<gene>
    <name evidence="2" type="ORF">KCG46_04970</name>
</gene>
<feature type="compositionally biased region" description="Polar residues" evidence="1">
    <location>
        <begin position="299"/>
        <end position="313"/>
    </location>
</feature>
<feature type="compositionally biased region" description="Basic and acidic residues" evidence="1">
    <location>
        <begin position="269"/>
        <end position="280"/>
    </location>
</feature>
<dbReference type="Proteomes" id="UP001138681">
    <property type="component" value="Unassembled WGS sequence"/>
</dbReference>
<name>A0A9X1F260_9SPHN</name>
<evidence type="ECO:0000313" key="2">
    <source>
        <dbReference type="EMBL" id="MBV7258931.1"/>
    </source>
</evidence>
<evidence type="ECO:0000256" key="1">
    <source>
        <dbReference type="SAM" id="MobiDB-lite"/>
    </source>
</evidence>
<feature type="compositionally biased region" description="Polar residues" evidence="1">
    <location>
        <begin position="281"/>
        <end position="292"/>
    </location>
</feature>